<evidence type="ECO:0000313" key="2">
    <source>
        <dbReference type="EMBL" id="KZV16880.1"/>
    </source>
</evidence>
<dbReference type="Proteomes" id="UP000250235">
    <property type="component" value="Unassembled WGS sequence"/>
</dbReference>
<name>A0A2Z7AD11_9LAMI</name>
<feature type="compositionally biased region" description="Basic residues" evidence="1">
    <location>
        <begin position="1"/>
        <end position="11"/>
    </location>
</feature>
<feature type="compositionally biased region" description="Basic and acidic residues" evidence="1">
    <location>
        <begin position="12"/>
        <end position="26"/>
    </location>
</feature>
<reference evidence="2 3" key="1">
    <citation type="journal article" date="2015" name="Proc. Natl. Acad. Sci. U.S.A.">
        <title>The resurrection genome of Boea hygrometrica: A blueprint for survival of dehydration.</title>
        <authorList>
            <person name="Xiao L."/>
            <person name="Yang G."/>
            <person name="Zhang L."/>
            <person name="Yang X."/>
            <person name="Zhao S."/>
            <person name="Ji Z."/>
            <person name="Zhou Q."/>
            <person name="Hu M."/>
            <person name="Wang Y."/>
            <person name="Chen M."/>
            <person name="Xu Y."/>
            <person name="Jin H."/>
            <person name="Xiao X."/>
            <person name="Hu G."/>
            <person name="Bao F."/>
            <person name="Hu Y."/>
            <person name="Wan P."/>
            <person name="Li L."/>
            <person name="Deng X."/>
            <person name="Kuang T."/>
            <person name="Xiang C."/>
            <person name="Zhu J.K."/>
            <person name="Oliver M.J."/>
            <person name="He Y."/>
        </authorList>
    </citation>
    <scope>NUCLEOTIDE SEQUENCE [LARGE SCALE GENOMIC DNA]</scope>
    <source>
        <strain evidence="3">cv. XS01</strain>
    </source>
</reference>
<accession>A0A2Z7AD11</accession>
<organism evidence="2 3">
    <name type="scientific">Dorcoceras hygrometricum</name>
    <dbReference type="NCBI Taxonomy" id="472368"/>
    <lineage>
        <taxon>Eukaryota</taxon>
        <taxon>Viridiplantae</taxon>
        <taxon>Streptophyta</taxon>
        <taxon>Embryophyta</taxon>
        <taxon>Tracheophyta</taxon>
        <taxon>Spermatophyta</taxon>
        <taxon>Magnoliopsida</taxon>
        <taxon>eudicotyledons</taxon>
        <taxon>Gunneridae</taxon>
        <taxon>Pentapetalae</taxon>
        <taxon>asterids</taxon>
        <taxon>lamiids</taxon>
        <taxon>Lamiales</taxon>
        <taxon>Gesneriaceae</taxon>
        <taxon>Didymocarpoideae</taxon>
        <taxon>Trichosporeae</taxon>
        <taxon>Loxocarpinae</taxon>
        <taxon>Dorcoceras</taxon>
    </lineage>
</organism>
<protein>
    <submittedName>
        <fullName evidence="2">Uncharacterized protein</fullName>
    </submittedName>
</protein>
<evidence type="ECO:0000256" key="1">
    <source>
        <dbReference type="SAM" id="MobiDB-lite"/>
    </source>
</evidence>
<evidence type="ECO:0000313" key="3">
    <source>
        <dbReference type="Proteomes" id="UP000250235"/>
    </source>
</evidence>
<dbReference type="AlphaFoldDB" id="A0A2Z7AD11"/>
<gene>
    <name evidence="2" type="ORF">F511_21089</name>
</gene>
<keyword evidence="3" id="KW-1185">Reference proteome</keyword>
<sequence length="202" mass="22665">MPPRRGRGRTTRRTEEESRAGSDDDVHQVEVVTRQIGGMELVLARFQRTNPLTFSAAEGGAMAEACEFTVLVACRMDSAEEGIRLHSVVEFWGPAVTVDSQDIRVCPLVEGRDDVSVTCCYLLAVVALEGATSRWFEEPVTRYLLTDRMTYAVRRRFDKLKRCVLSVASGTSRERIVVRNAMRLGDQLLAAMLTSPLRRRLD</sequence>
<proteinExistence type="predicted"/>
<feature type="region of interest" description="Disordered" evidence="1">
    <location>
        <begin position="1"/>
        <end position="26"/>
    </location>
</feature>
<dbReference type="EMBL" id="KV018520">
    <property type="protein sequence ID" value="KZV16880.1"/>
    <property type="molecule type" value="Genomic_DNA"/>
</dbReference>